<evidence type="ECO:0000313" key="1">
    <source>
        <dbReference type="EMBL" id="MED6219662.1"/>
    </source>
</evidence>
<name>A0ABU6ZAQ8_9FABA</name>
<keyword evidence="2" id="KW-1185">Reference proteome</keyword>
<reference evidence="1 2" key="1">
    <citation type="journal article" date="2023" name="Plants (Basel)">
        <title>Bridging the Gap: Combining Genomics and Transcriptomics Approaches to Understand Stylosanthes scabra, an Orphan Legume from the Brazilian Caatinga.</title>
        <authorList>
            <person name="Ferreira-Neto J.R.C."/>
            <person name="da Silva M.D."/>
            <person name="Binneck E."/>
            <person name="de Melo N.F."/>
            <person name="da Silva R.H."/>
            <person name="de Melo A.L.T.M."/>
            <person name="Pandolfi V."/>
            <person name="Bustamante F.O."/>
            <person name="Brasileiro-Vidal A.C."/>
            <person name="Benko-Iseppon A.M."/>
        </authorList>
    </citation>
    <scope>NUCLEOTIDE SEQUENCE [LARGE SCALE GENOMIC DNA]</scope>
    <source>
        <tissue evidence="1">Leaves</tissue>
    </source>
</reference>
<organism evidence="1 2">
    <name type="scientific">Stylosanthes scabra</name>
    <dbReference type="NCBI Taxonomy" id="79078"/>
    <lineage>
        <taxon>Eukaryota</taxon>
        <taxon>Viridiplantae</taxon>
        <taxon>Streptophyta</taxon>
        <taxon>Embryophyta</taxon>
        <taxon>Tracheophyta</taxon>
        <taxon>Spermatophyta</taxon>
        <taxon>Magnoliopsida</taxon>
        <taxon>eudicotyledons</taxon>
        <taxon>Gunneridae</taxon>
        <taxon>Pentapetalae</taxon>
        <taxon>rosids</taxon>
        <taxon>fabids</taxon>
        <taxon>Fabales</taxon>
        <taxon>Fabaceae</taxon>
        <taxon>Papilionoideae</taxon>
        <taxon>50 kb inversion clade</taxon>
        <taxon>dalbergioids sensu lato</taxon>
        <taxon>Dalbergieae</taxon>
        <taxon>Pterocarpus clade</taxon>
        <taxon>Stylosanthes</taxon>
    </lineage>
</organism>
<comment type="caution">
    <text evidence="1">The sequence shown here is derived from an EMBL/GenBank/DDBJ whole genome shotgun (WGS) entry which is preliminary data.</text>
</comment>
<gene>
    <name evidence="1" type="ORF">PIB30_037888</name>
</gene>
<proteinExistence type="predicted"/>
<dbReference type="EMBL" id="JASCZI010272053">
    <property type="protein sequence ID" value="MED6219662.1"/>
    <property type="molecule type" value="Genomic_DNA"/>
</dbReference>
<sequence>MAACGPFCDEEETLEGASAQLRNTVTPSMAGNFENLVVESSKLLLPRLKMVYFDIKLYDRGYFGYVDGVMRYVGGRELTIVDNDSDFWSIYVAEEQLRRLGH</sequence>
<accession>A0ABU6ZAQ8</accession>
<dbReference type="Proteomes" id="UP001341840">
    <property type="component" value="Unassembled WGS sequence"/>
</dbReference>
<evidence type="ECO:0000313" key="2">
    <source>
        <dbReference type="Proteomes" id="UP001341840"/>
    </source>
</evidence>
<protein>
    <submittedName>
        <fullName evidence="1">Uncharacterized protein</fullName>
    </submittedName>
</protein>